<gene>
    <name evidence="1" type="ORF">FE784_39715</name>
</gene>
<keyword evidence="2" id="KW-1185">Reference proteome</keyword>
<dbReference type="AlphaFoldDB" id="A0A5C4SXE9"/>
<dbReference type="InterPro" id="IPR029058">
    <property type="entry name" value="AB_hydrolase_fold"/>
</dbReference>
<dbReference type="Gene3D" id="3.40.50.1820">
    <property type="entry name" value="alpha/beta hydrolase"/>
    <property type="match status" value="1"/>
</dbReference>
<accession>A0A5C4SXE9</accession>
<dbReference type="SUPFAM" id="SSF53474">
    <property type="entry name" value="alpha/beta-Hydrolases"/>
    <property type="match status" value="1"/>
</dbReference>
<organism evidence="1 2">
    <name type="scientific">Paenibacillus hemerocallicola</name>
    <dbReference type="NCBI Taxonomy" id="1172614"/>
    <lineage>
        <taxon>Bacteria</taxon>
        <taxon>Bacillati</taxon>
        <taxon>Bacillota</taxon>
        <taxon>Bacilli</taxon>
        <taxon>Bacillales</taxon>
        <taxon>Paenibacillaceae</taxon>
        <taxon>Paenibacillus</taxon>
    </lineage>
</organism>
<evidence type="ECO:0000313" key="2">
    <source>
        <dbReference type="Proteomes" id="UP000307943"/>
    </source>
</evidence>
<protein>
    <recommendedName>
        <fullName evidence="3">Peptidase S9 prolyl oligopeptidase catalytic domain-containing protein</fullName>
    </recommendedName>
</protein>
<name>A0A5C4SXE9_9BACL</name>
<dbReference type="RefSeq" id="WP_139607833.1">
    <property type="nucleotide sequence ID" value="NZ_VDCQ01000122.1"/>
</dbReference>
<evidence type="ECO:0000313" key="1">
    <source>
        <dbReference type="EMBL" id="TNJ54787.1"/>
    </source>
</evidence>
<sequence>MYDISGLIVPRPVLFVNGVHDAIFPIERTREAFAHTQAIYGAIAPERRDLCELYEGSGGHRYYSERVWPFLRHHFGTGTKESEERT</sequence>
<dbReference type="EMBL" id="VDCQ01000122">
    <property type="protein sequence ID" value="TNJ54787.1"/>
    <property type="molecule type" value="Genomic_DNA"/>
</dbReference>
<evidence type="ECO:0008006" key="3">
    <source>
        <dbReference type="Google" id="ProtNLM"/>
    </source>
</evidence>
<dbReference type="OrthoDB" id="8183145at2"/>
<comment type="caution">
    <text evidence="1">The sequence shown here is derived from an EMBL/GenBank/DDBJ whole genome shotgun (WGS) entry which is preliminary data.</text>
</comment>
<dbReference type="Proteomes" id="UP000307943">
    <property type="component" value="Unassembled WGS sequence"/>
</dbReference>
<reference evidence="1 2" key="1">
    <citation type="submission" date="2019-05" db="EMBL/GenBank/DDBJ databases">
        <title>We sequenced the genome of Paenibacillus hemerocallicola KCTC 33185 for further insight into its adaptation and study the phylogeny of Paenibacillus.</title>
        <authorList>
            <person name="Narsing Rao M.P."/>
        </authorList>
    </citation>
    <scope>NUCLEOTIDE SEQUENCE [LARGE SCALE GENOMIC DNA]</scope>
    <source>
        <strain evidence="1 2">KCTC 33185</strain>
    </source>
</reference>
<proteinExistence type="predicted"/>